<evidence type="ECO:0000256" key="1">
    <source>
        <dbReference type="SAM" id="Phobius"/>
    </source>
</evidence>
<accession>A0A840TEQ9</accession>
<name>A0A840TEQ9_9BACT</name>
<dbReference type="InterPro" id="IPR000253">
    <property type="entry name" value="FHA_dom"/>
</dbReference>
<dbReference type="InterPro" id="IPR008984">
    <property type="entry name" value="SMAD_FHA_dom_sf"/>
</dbReference>
<keyword evidence="1" id="KW-0472">Membrane</keyword>
<evidence type="ECO:0000313" key="4">
    <source>
        <dbReference type="Proteomes" id="UP000557307"/>
    </source>
</evidence>
<dbReference type="SUPFAM" id="SSF49879">
    <property type="entry name" value="SMAD/FHA domain"/>
    <property type="match status" value="1"/>
</dbReference>
<keyword evidence="1" id="KW-1133">Transmembrane helix</keyword>
<dbReference type="Pfam" id="PF00498">
    <property type="entry name" value="FHA"/>
    <property type="match status" value="1"/>
</dbReference>
<dbReference type="CDD" id="cd00060">
    <property type="entry name" value="FHA"/>
    <property type="match status" value="1"/>
</dbReference>
<proteinExistence type="predicted"/>
<keyword evidence="1" id="KW-0812">Transmembrane</keyword>
<evidence type="ECO:0000259" key="2">
    <source>
        <dbReference type="PROSITE" id="PS50006"/>
    </source>
</evidence>
<evidence type="ECO:0000313" key="3">
    <source>
        <dbReference type="EMBL" id="MBB5282606.1"/>
    </source>
</evidence>
<organism evidence="3 4">
    <name type="scientific">Rhabdobacter roseus</name>
    <dbReference type="NCBI Taxonomy" id="1655419"/>
    <lineage>
        <taxon>Bacteria</taxon>
        <taxon>Pseudomonadati</taxon>
        <taxon>Bacteroidota</taxon>
        <taxon>Cytophagia</taxon>
        <taxon>Cytophagales</taxon>
        <taxon>Cytophagaceae</taxon>
        <taxon>Rhabdobacter</taxon>
    </lineage>
</organism>
<dbReference type="AlphaFoldDB" id="A0A840TEQ9"/>
<dbReference type="PROSITE" id="PS50006">
    <property type="entry name" value="FHA_DOMAIN"/>
    <property type="match status" value="1"/>
</dbReference>
<comment type="caution">
    <text evidence="3">The sequence shown here is derived from an EMBL/GenBank/DDBJ whole genome shotgun (WGS) entry which is preliminary data.</text>
</comment>
<dbReference type="EMBL" id="JACHGF010000001">
    <property type="protein sequence ID" value="MBB5282606.1"/>
    <property type="molecule type" value="Genomic_DNA"/>
</dbReference>
<feature type="transmembrane region" description="Helical" evidence="1">
    <location>
        <begin position="116"/>
        <end position="135"/>
    </location>
</feature>
<feature type="domain" description="FHA" evidence="2">
    <location>
        <begin position="1"/>
        <end position="39"/>
    </location>
</feature>
<protein>
    <recommendedName>
        <fullName evidence="2">FHA domain-containing protein</fullName>
    </recommendedName>
</protein>
<dbReference type="Gene3D" id="2.60.200.20">
    <property type="match status" value="1"/>
</dbReference>
<keyword evidence="4" id="KW-1185">Reference proteome</keyword>
<dbReference type="Proteomes" id="UP000557307">
    <property type="component" value="Unassembled WGS sequence"/>
</dbReference>
<gene>
    <name evidence="3" type="ORF">HNQ92_000727</name>
</gene>
<sequence>MPNPTISRHHARLIVCSPSSYIFEDCGSKKGIFFEDAQHNKVQVTRKLVDIDDTVWLADSRFIVKDLLPEYPENISEKRPPRKDPLDFTAEFSALQHVYDEYPQLRKACRNREKMIRLWSVVGSSIIGVGTVATAGTMGLLAMLSSAGLSILIPTLTSHLLSTDEKLELLEKEYRQRYRCPNPDCRDAFGSREYEMLARQKTCGRCKAVWVN</sequence>
<reference evidence="3 4" key="1">
    <citation type="submission" date="2020-08" db="EMBL/GenBank/DDBJ databases">
        <title>Genomic Encyclopedia of Type Strains, Phase IV (KMG-IV): sequencing the most valuable type-strain genomes for metagenomic binning, comparative biology and taxonomic classification.</title>
        <authorList>
            <person name="Goeker M."/>
        </authorList>
    </citation>
    <scope>NUCLEOTIDE SEQUENCE [LARGE SCALE GENOMIC DNA]</scope>
    <source>
        <strain evidence="3 4">DSM 105074</strain>
    </source>
</reference>